<keyword evidence="1" id="KW-1133">Transmembrane helix</keyword>
<comment type="caution">
    <text evidence="2">The sequence shown here is derived from an EMBL/GenBank/DDBJ whole genome shotgun (WGS) entry which is preliminary data.</text>
</comment>
<evidence type="ECO:0000313" key="3">
    <source>
        <dbReference type="Proteomes" id="UP001138621"/>
    </source>
</evidence>
<proteinExistence type="predicted"/>
<name>A0AA40RXL2_STUST</name>
<organism evidence="2 3">
    <name type="scientific">Stutzerimonas stutzeri</name>
    <name type="common">Pseudomonas stutzeri</name>
    <dbReference type="NCBI Taxonomy" id="316"/>
    <lineage>
        <taxon>Bacteria</taxon>
        <taxon>Pseudomonadati</taxon>
        <taxon>Pseudomonadota</taxon>
        <taxon>Gammaproteobacteria</taxon>
        <taxon>Pseudomonadales</taxon>
        <taxon>Pseudomonadaceae</taxon>
        <taxon>Stutzerimonas</taxon>
    </lineage>
</organism>
<keyword evidence="1" id="KW-0472">Membrane</keyword>
<protein>
    <submittedName>
        <fullName evidence="2">MFS transporter</fullName>
    </submittedName>
</protein>
<feature type="non-terminal residue" evidence="2">
    <location>
        <position position="60"/>
    </location>
</feature>
<accession>A0AA40RXL2</accession>
<gene>
    <name evidence="2" type="ORF">G7024_25070</name>
</gene>
<sequence>MQAKNWKQRISYALGAFGHDSYYVTLSTYFILFVSSSMFDGLPNESALIGIVTSLVVGIR</sequence>
<evidence type="ECO:0000313" key="2">
    <source>
        <dbReference type="EMBL" id="MBA1307622.1"/>
    </source>
</evidence>
<dbReference type="EMBL" id="JAAMRD010000188">
    <property type="protein sequence ID" value="MBA1307622.1"/>
    <property type="molecule type" value="Genomic_DNA"/>
</dbReference>
<dbReference type="Proteomes" id="UP001138621">
    <property type="component" value="Unassembled WGS sequence"/>
</dbReference>
<keyword evidence="1" id="KW-0812">Transmembrane</keyword>
<reference evidence="2" key="1">
    <citation type="submission" date="2020-02" db="EMBL/GenBank/DDBJ databases">
        <title>Synteny-based analysis reveals conserved mechanism for high triclosan tolerance in Pseudomonas, as well as instances of horizontal transfer.</title>
        <authorList>
            <person name="Mcfarland A.G."/>
            <person name="Bertucci H.K."/>
            <person name="Litmann E."/>
            <person name="Shen J."/>
            <person name="Huttenhower C."/>
            <person name="Hartmann E.M."/>
        </authorList>
    </citation>
    <scope>NUCLEOTIDE SEQUENCE</scope>
    <source>
        <strain evidence="2">109A1</strain>
    </source>
</reference>
<evidence type="ECO:0000256" key="1">
    <source>
        <dbReference type="SAM" id="Phobius"/>
    </source>
</evidence>
<dbReference type="AlphaFoldDB" id="A0AA40RXL2"/>
<feature type="transmembrane region" description="Helical" evidence="1">
    <location>
        <begin position="21"/>
        <end position="39"/>
    </location>
</feature>